<name>A0A975DJC1_9GAMM</name>
<evidence type="ECO:0000313" key="16">
    <source>
        <dbReference type="EMBL" id="QTH72931.1"/>
    </source>
</evidence>
<dbReference type="InterPro" id="IPR039426">
    <property type="entry name" value="TonB-dep_rcpt-like"/>
</dbReference>
<dbReference type="NCBIfam" id="TIGR01783">
    <property type="entry name" value="TonB-siderophor"/>
    <property type="match status" value="1"/>
</dbReference>
<evidence type="ECO:0000256" key="13">
    <source>
        <dbReference type="RuleBase" id="RU003357"/>
    </source>
</evidence>
<keyword evidence="7" id="KW-0406">Ion transport</keyword>
<reference evidence="16" key="1">
    <citation type="submission" date="2021-03" db="EMBL/GenBank/DDBJ databases">
        <title>Complete Genome of Pseudoalteromonas xiamenensis STKMTI.2, a new potential marine bacterium producing anti-Vibrio compounds.</title>
        <authorList>
            <person name="Handayani D.P."/>
            <person name="Isnansetyo A."/>
            <person name="Istiqomah I."/>
            <person name="Jumina J."/>
        </authorList>
    </citation>
    <scope>NUCLEOTIDE SEQUENCE</scope>
    <source>
        <strain evidence="16">STKMTI.2</strain>
    </source>
</reference>
<dbReference type="PANTHER" id="PTHR32552">
    <property type="entry name" value="FERRICHROME IRON RECEPTOR-RELATED"/>
    <property type="match status" value="1"/>
</dbReference>
<dbReference type="InterPro" id="IPR037066">
    <property type="entry name" value="Plug_dom_sf"/>
</dbReference>
<evidence type="ECO:0000256" key="7">
    <source>
        <dbReference type="ARBA" id="ARBA00023065"/>
    </source>
</evidence>
<proteinExistence type="inferred from homology"/>
<evidence type="ECO:0000256" key="5">
    <source>
        <dbReference type="ARBA" id="ARBA00022692"/>
    </source>
</evidence>
<dbReference type="GO" id="GO:0038023">
    <property type="term" value="F:signaling receptor activity"/>
    <property type="evidence" value="ECO:0007669"/>
    <property type="project" value="InterPro"/>
</dbReference>
<dbReference type="Gene3D" id="2.40.170.20">
    <property type="entry name" value="TonB-dependent receptor, beta-barrel domain"/>
    <property type="match status" value="1"/>
</dbReference>
<keyword evidence="3 12" id="KW-0813">Transport</keyword>
<evidence type="ECO:0000256" key="10">
    <source>
        <dbReference type="ARBA" id="ARBA00023170"/>
    </source>
</evidence>
<dbReference type="CDD" id="cd01347">
    <property type="entry name" value="ligand_gated_channel"/>
    <property type="match status" value="1"/>
</dbReference>
<comment type="similarity">
    <text evidence="2 12 13">Belongs to the TonB-dependent receptor family.</text>
</comment>
<dbReference type="EMBL" id="CP072133">
    <property type="protein sequence ID" value="QTH72931.1"/>
    <property type="molecule type" value="Genomic_DNA"/>
</dbReference>
<evidence type="ECO:0000259" key="15">
    <source>
        <dbReference type="Pfam" id="PF07715"/>
    </source>
</evidence>
<keyword evidence="8 13" id="KW-0798">TonB box</keyword>
<dbReference type="FunFam" id="2.170.130.10:FF:000001">
    <property type="entry name" value="Catecholate siderophore TonB-dependent receptor"/>
    <property type="match status" value="1"/>
</dbReference>
<dbReference type="KEGG" id="pxi:J5O05_15925"/>
<dbReference type="Gene3D" id="2.170.130.10">
    <property type="entry name" value="TonB-dependent receptor, plug domain"/>
    <property type="match status" value="1"/>
</dbReference>
<keyword evidence="10 16" id="KW-0675">Receptor</keyword>
<evidence type="ECO:0000256" key="1">
    <source>
        <dbReference type="ARBA" id="ARBA00004571"/>
    </source>
</evidence>
<evidence type="ECO:0000256" key="11">
    <source>
        <dbReference type="ARBA" id="ARBA00023237"/>
    </source>
</evidence>
<evidence type="ECO:0000256" key="8">
    <source>
        <dbReference type="ARBA" id="ARBA00023077"/>
    </source>
</evidence>
<keyword evidence="11 12" id="KW-0998">Cell outer membrane</keyword>
<dbReference type="Pfam" id="PF00593">
    <property type="entry name" value="TonB_dep_Rec_b-barrel"/>
    <property type="match status" value="1"/>
</dbReference>
<dbReference type="InterPro" id="IPR012910">
    <property type="entry name" value="Plug_dom"/>
</dbReference>
<evidence type="ECO:0000256" key="3">
    <source>
        <dbReference type="ARBA" id="ARBA00022448"/>
    </source>
</evidence>
<dbReference type="GO" id="GO:0015344">
    <property type="term" value="F:siderophore uptake transmembrane transporter activity"/>
    <property type="evidence" value="ECO:0007669"/>
    <property type="project" value="TreeGrafter"/>
</dbReference>
<dbReference type="PROSITE" id="PS52016">
    <property type="entry name" value="TONB_DEPENDENT_REC_3"/>
    <property type="match status" value="1"/>
</dbReference>
<evidence type="ECO:0000256" key="9">
    <source>
        <dbReference type="ARBA" id="ARBA00023136"/>
    </source>
</evidence>
<dbReference type="SUPFAM" id="SSF56935">
    <property type="entry name" value="Porins"/>
    <property type="match status" value="1"/>
</dbReference>
<evidence type="ECO:0000313" key="17">
    <source>
        <dbReference type="Proteomes" id="UP000664904"/>
    </source>
</evidence>
<dbReference type="GO" id="GO:0009279">
    <property type="term" value="C:cell outer membrane"/>
    <property type="evidence" value="ECO:0007669"/>
    <property type="project" value="UniProtKB-SubCell"/>
</dbReference>
<keyword evidence="17" id="KW-1185">Reference proteome</keyword>
<keyword evidence="5 12" id="KW-0812">Transmembrane</keyword>
<keyword evidence="9 12" id="KW-0472">Membrane</keyword>
<evidence type="ECO:0000256" key="2">
    <source>
        <dbReference type="ARBA" id="ARBA00009810"/>
    </source>
</evidence>
<dbReference type="InterPro" id="IPR010105">
    <property type="entry name" value="TonB_sidphr_rcpt"/>
</dbReference>
<sequence length="711" mass="77621">MLPLAVAGVVSTAHATEIKELAVSKAKAEQQQSYQATQSTNHKNTQSLAETPKTVSVITQSLMQDQGVDSLRDALRNVAGISLAAGEGGAPTGDSLSIRGFSASTDIFIDGIRDVAGYYRDTYNLEAVEVSKGPSSAQAGRGSTGGSINLATKGAKLDNFNEVSARLGSESDYRATIDSNVQINDTSAVRVNAVIDDADVSGRDFVNNSKHAIALSAATGLGTDTRFQINGEYQSQDNLPDYGLPWVPTGTDEKPLIDALKSQENSAPNVPFSNFYGSVDRDYEEIDAHSITAKFEHDLSANTTVRVQGRVGSVERESIVSAPRFKDASKSAEIRLDTQKTRDTKDSLTAIQADLSGRYFVGSIQHDLVAGVEYSKESFKRWNLVSETDNYKNDKVTIDLFNPVQVDFTGSYTRAPGSTLAEGVTKAAYVFDTITLNEQWQLTGGLRLDHFDVDYQYDYDDPSLSVSKTESELSWNAAALYKLNAESNLYFAMGNSFNPSAEGLTIRTGRGLEDLDPEETRDAEFGIKQQWFDGDLSTHVALFRVEKDNARTRELDDTYTLNGGQRVQGIEFSAMGQVNRDFNIVTSFSFQDSEVLSASEREIATVGSELARTPKFSSSVWGRYQISEKLAVGLGANYVGKRYNSADANTRKEADAYTLLNLMVTYQVNKDLGVQFNATNLTDKEYIEQLGGGHFVPGEGRYMGLSANYKF</sequence>
<evidence type="ECO:0000259" key="14">
    <source>
        <dbReference type="Pfam" id="PF00593"/>
    </source>
</evidence>
<organism evidence="16 17">
    <name type="scientific">Pseudoalteromonas xiamenensis</name>
    <dbReference type="NCBI Taxonomy" id="882626"/>
    <lineage>
        <taxon>Bacteria</taxon>
        <taxon>Pseudomonadati</taxon>
        <taxon>Pseudomonadota</taxon>
        <taxon>Gammaproteobacteria</taxon>
        <taxon>Alteromonadales</taxon>
        <taxon>Pseudoalteromonadaceae</taxon>
        <taxon>Pseudoalteromonas</taxon>
    </lineage>
</organism>
<evidence type="ECO:0000256" key="6">
    <source>
        <dbReference type="ARBA" id="ARBA00022729"/>
    </source>
</evidence>
<comment type="subcellular location">
    <subcellularLocation>
        <location evidence="1 12">Cell outer membrane</location>
        <topology evidence="1 12">Multi-pass membrane protein</topology>
    </subcellularLocation>
</comment>
<feature type="domain" description="TonB-dependent receptor plug" evidence="15">
    <location>
        <begin position="48"/>
        <end position="146"/>
    </location>
</feature>
<feature type="domain" description="TonB-dependent receptor-like beta-barrel" evidence="14">
    <location>
        <begin position="219"/>
        <end position="681"/>
    </location>
</feature>
<dbReference type="AlphaFoldDB" id="A0A975DJC1"/>
<dbReference type="GO" id="GO:0015891">
    <property type="term" value="P:siderophore transport"/>
    <property type="evidence" value="ECO:0007669"/>
    <property type="project" value="InterPro"/>
</dbReference>
<accession>A0A975DJC1</accession>
<dbReference type="PANTHER" id="PTHR32552:SF83">
    <property type="entry name" value="BLR3904 PROTEIN"/>
    <property type="match status" value="1"/>
</dbReference>
<dbReference type="InterPro" id="IPR036942">
    <property type="entry name" value="Beta-barrel_TonB_sf"/>
</dbReference>
<dbReference type="InterPro" id="IPR000531">
    <property type="entry name" value="Beta-barrel_TonB"/>
</dbReference>
<keyword evidence="4 12" id="KW-1134">Transmembrane beta strand</keyword>
<evidence type="ECO:0000256" key="4">
    <source>
        <dbReference type="ARBA" id="ARBA00022452"/>
    </source>
</evidence>
<gene>
    <name evidence="16" type="ORF">J5O05_15925</name>
</gene>
<keyword evidence="6" id="KW-0732">Signal</keyword>
<dbReference type="Proteomes" id="UP000664904">
    <property type="component" value="Chromosome"/>
</dbReference>
<evidence type="ECO:0000256" key="12">
    <source>
        <dbReference type="PROSITE-ProRule" id="PRU01360"/>
    </source>
</evidence>
<dbReference type="Pfam" id="PF07715">
    <property type="entry name" value="Plug"/>
    <property type="match status" value="1"/>
</dbReference>
<protein>
    <submittedName>
        <fullName evidence="16">TonB-dependent siderophore receptor</fullName>
    </submittedName>
</protein>